<dbReference type="Proteomes" id="UP000518752">
    <property type="component" value="Unassembled WGS sequence"/>
</dbReference>
<name>A0A8H5CJC2_9AGAR</name>
<reference evidence="1 2" key="1">
    <citation type="journal article" date="2020" name="ISME J.">
        <title>Uncovering the hidden diversity of litter-decomposition mechanisms in mushroom-forming fungi.</title>
        <authorList>
            <person name="Floudas D."/>
            <person name="Bentzer J."/>
            <person name="Ahren D."/>
            <person name="Johansson T."/>
            <person name="Persson P."/>
            <person name="Tunlid A."/>
        </authorList>
    </citation>
    <scope>NUCLEOTIDE SEQUENCE [LARGE SCALE GENOMIC DNA]</scope>
    <source>
        <strain evidence="1 2">CBS 406.79</strain>
    </source>
</reference>
<keyword evidence="2" id="KW-1185">Reference proteome</keyword>
<comment type="caution">
    <text evidence="1">The sequence shown here is derived from an EMBL/GenBank/DDBJ whole genome shotgun (WGS) entry which is preliminary data.</text>
</comment>
<dbReference type="AlphaFoldDB" id="A0A8H5CJC2"/>
<gene>
    <name evidence="1" type="ORF">D9757_014821</name>
</gene>
<evidence type="ECO:0000313" key="2">
    <source>
        <dbReference type="Proteomes" id="UP000518752"/>
    </source>
</evidence>
<accession>A0A8H5CJC2</accession>
<proteinExistence type="predicted"/>
<sequence>MGLERVSADVIGMKDASARTSGVGLWEPVNVESFLASGRCIPLSISDLKTSSFVQSLAYSCHSPTKQHVPTFLALPPHCHAISSPHSVPPEGHALCGAGAPTLQSSTSAASVLLSPSRPCLHLQESLSNVVPTAVYLE</sequence>
<dbReference type="EMBL" id="JAACJN010000485">
    <property type="protein sequence ID" value="KAF5342861.1"/>
    <property type="molecule type" value="Genomic_DNA"/>
</dbReference>
<organism evidence="1 2">
    <name type="scientific">Collybiopsis confluens</name>
    <dbReference type="NCBI Taxonomy" id="2823264"/>
    <lineage>
        <taxon>Eukaryota</taxon>
        <taxon>Fungi</taxon>
        <taxon>Dikarya</taxon>
        <taxon>Basidiomycota</taxon>
        <taxon>Agaricomycotina</taxon>
        <taxon>Agaricomycetes</taxon>
        <taxon>Agaricomycetidae</taxon>
        <taxon>Agaricales</taxon>
        <taxon>Marasmiineae</taxon>
        <taxon>Omphalotaceae</taxon>
        <taxon>Collybiopsis</taxon>
    </lineage>
</organism>
<evidence type="ECO:0000313" key="1">
    <source>
        <dbReference type="EMBL" id="KAF5342861.1"/>
    </source>
</evidence>
<protein>
    <submittedName>
        <fullName evidence="1">Uncharacterized protein</fullName>
    </submittedName>
</protein>